<reference evidence="2 3" key="1">
    <citation type="journal article" date="2016" name="Nat. Commun.">
        <title>Thousands of microbial genomes shed light on interconnected biogeochemical processes in an aquifer system.</title>
        <authorList>
            <person name="Anantharaman K."/>
            <person name="Brown C.T."/>
            <person name="Hug L.A."/>
            <person name="Sharon I."/>
            <person name="Castelle C.J."/>
            <person name="Probst A.J."/>
            <person name="Thomas B.C."/>
            <person name="Singh A."/>
            <person name="Wilkins M.J."/>
            <person name="Karaoz U."/>
            <person name="Brodie E.L."/>
            <person name="Williams K.H."/>
            <person name="Hubbard S.S."/>
            <person name="Banfield J.F."/>
        </authorList>
    </citation>
    <scope>NUCLEOTIDE SEQUENCE [LARGE SCALE GENOMIC DNA]</scope>
</reference>
<dbReference type="EMBL" id="MHWP01000001">
    <property type="protein sequence ID" value="OHB11552.1"/>
    <property type="molecule type" value="Genomic_DNA"/>
</dbReference>
<dbReference type="STRING" id="1802772.A3H60_01580"/>
<organism evidence="2 3">
    <name type="scientific">Candidatus Zambryskibacteria bacterium RIFCSPLOWO2_02_FULL_44_12b</name>
    <dbReference type="NCBI Taxonomy" id="1802772"/>
    <lineage>
        <taxon>Bacteria</taxon>
        <taxon>Candidatus Zambryskiibacteriota</taxon>
    </lineage>
</organism>
<gene>
    <name evidence="2" type="ORF">A3H60_01580</name>
</gene>
<comment type="caution">
    <text evidence="2">The sequence shown here is derived from an EMBL/GenBank/DDBJ whole genome shotgun (WGS) entry which is preliminary data.</text>
</comment>
<dbReference type="AlphaFoldDB" id="A0A1G2UQF5"/>
<evidence type="ECO:0000313" key="3">
    <source>
        <dbReference type="Proteomes" id="UP000177202"/>
    </source>
</evidence>
<keyword evidence="1" id="KW-0812">Transmembrane</keyword>
<dbReference type="Proteomes" id="UP000177202">
    <property type="component" value="Unassembled WGS sequence"/>
</dbReference>
<keyword evidence="1" id="KW-0472">Membrane</keyword>
<proteinExistence type="predicted"/>
<feature type="transmembrane region" description="Helical" evidence="1">
    <location>
        <begin position="66"/>
        <end position="89"/>
    </location>
</feature>
<evidence type="ECO:0000256" key="1">
    <source>
        <dbReference type="SAM" id="Phobius"/>
    </source>
</evidence>
<name>A0A1G2UQF5_9BACT</name>
<accession>A0A1G2UQF5</accession>
<keyword evidence="1" id="KW-1133">Transmembrane helix</keyword>
<protein>
    <submittedName>
        <fullName evidence="2">Uncharacterized protein</fullName>
    </submittedName>
</protein>
<evidence type="ECO:0000313" key="2">
    <source>
        <dbReference type="EMBL" id="OHB11552.1"/>
    </source>
</evidence>
<feature type="transmembrane region" description="Helical" evidence="1">
    <location>
        <begin position="26"/>
        <end position="46"/>
    </location>
</feature>
<sequence>MYLTMRNKIMFGVYLMYLIRKLKSPFFAESFIFAIIGMVLFYFVSVPSVLANMRASKSFYTYFMEAFVNADFLVQSILVLALITALFFVRNITVHAILKTRLV</sequence>